<evidence type="ECO:0000256" key="5">
    <source>
        <dbReference type="PIRSR" id="PIRSR604294-1"/>
    </source>
</evidence>
<proteinExistence type="inferred from homology"/>
<evidence type="ECO:0000256" key="4">
    <source>
        <dbReference type="ARBA" id="ARBA00023004"/>
    </source>
</evidence>
<evidence type="ECO:0000313" key="6">
    <source>
        <dbReference type="EMBL" id="TDG14865.1"/>
    </source>
</evidence>
<feature type="binding site" evidence="5">
    <location>
        <position position="286"/>
    </location>
    <ligand>
        <name>Fe cation</name>
        <dbReference type="ChEBI" id="CHEBI:24875"/>
        <note>catalytic</note>
    </ligand>
</feature>
<evidence type="ECO:0000256" key="1">
    <source>
        <dbReference type="ARBA" id="ARBA00006787"/>
    </source>
</evidence>
<keyword evidence="2 5" id="KW-0479">Metal-binding</keyword>
<evidence type="ECO:0000313" key="7">
    <source>
        <dbReference type="Proteomes" id="UP000295554"/>
    </source>
</evidence>
<evidence type="ECO:0000256" key="2">
    <source>
        <dbReference type="ARBA" id="ARBA00022723"/>
    </source>
</evidence>
<dbReference type="AlphaFoldDB" id="A0A4V2ZXG3"/>
<comment type="similarity">
    <text evidence="1">Belongs to the carotenoid oxygenase family.</text>
</comment>
<feature type="binding site" evidence="5">
    <location>
        <position position="170"/>
    </location>
    <ligand>
        <name>Fe cation</name>
        <dbReference type="ChEBI" id="CHEBI:24875"/>
        <note>catalytic</note>
    </ligand>
</feature>
<keyword evidence="3" id="KW-0560">Oxidoreductase</keyword>
<keyword evidence="4 5" id="KW-0408">Iron</keyword>
<dbReference type="Proteomes" id="UP000295554">
    <property type="component" value="Unassembled WGS sequence"/>
</dbReference>
<dbReference type="InterPro" id="IPR004294">
    <property type="entry name" value="Carotenoid_Oase"/>
</dbReference>
<protein>
    <submittedName>
        <fullName evidence="6">Carotenoid oxygenase family protein</fullName>
    </submittedName>
</protein>
<keyword evidence="7" id="KW-1185">Reference proteome</keyword>
<dbReference type="EMBL" id="SMSE01000001">
    <property type="protein sequence ID" value="TDG14865.1"/>
    <property type="molecule type" value="Genomic_DNA"/>
</dbReference>
<feature type="binding site" evidence="5">
    <location>
        <position position="469"/>
    </location>
    <ligand>
        <name>Fe cation</name>
        <dbReference type="ChEBI" id="CHEBI:24875"/>
        <note>catalytic</note>
    </ligand>
</feature>
<sequence>MAQAMPADNPFLNFPWGPIQMECEAQDLVIEGEVPKDLHGTLYRAGPNQRFRPRGDYHLFAGDGMVHAFHIAEGRVDYINRWVRTAKFNIEDMEGRAVINAMNPFDCDPDYAEFTLADKEGLANTAAVWHGGRMLVMEEGHRPYEIDPLTLDSIGSWTFRGKLHTAMTAHPKIDPATGEMVFFAYMATGPFSEDVMVHKVNADGVLTQSIHIPTPYSAMVHDFVITENYIVIPIFPITGSLERAMEGGPPFAWEPSKGVHVGVLPRNADSAEGIRWLEMDNCFVFHFMNAFDQDGVITVDAAQFTRAPLFPTLEGETTGEVSSQLCRWTIDLSNPDARVESTPLDDFELEFPQIDLRYAGRPYRHGWYTTTDGQLKSDMEVNQNLYNTIGYWDHQSNEALTYSCGRSMVSEALFVPRSDDASEGDGYLLAVTIDFDTRLSSLLIFNALDITAGPIARANLSHRVPPGFHGTWRPAQ</sequence>
<reference evidence="6 7" key="1">
    <citation type="submission" date="2019-03" db="EMBL/GenBank/DDBJ databases">
        <title>Seongchinamella monodicae gen. nov., sp. nov., a novel member of the Gammaproteobacteria isolated from a tidal mudflat of beach.</title>
        <authorList>
            <person name="Yang H.G."/>
            <person name="Kang J.W."/>
            <person name="Lee S.D."/>
        </authorList>
    </citation>
    <scope>NUCLEOTIDE SEQUENCE [LARGE SCALE GENOMIC DNA]</scope>
    <source>
        <strain evidence="6 7">GH4-78</strain>
    </source>
</reference>
<dbReference type="GO" id="GO:0046872">
    <property type="term" value="F:metal ion binding"/>
    <property type="evidence" value="ECO:0007669"/>
    <property type="project" value="UniProtKB-KW"/>
</dbReference>
<dbReference type="GO" id="GO:0016121">
    <property type="term" value="P:carotene catabolic process"/>
    <property type="evidence" value="ECO:0007669"/>
    <property type="project" value="TreeGrafter"/>
</dbReference>
<dbReference type="RefSeq" id="WP_133209030.1">
    <property type="nucleotide sequence ID" value="NZ_SMSE01000001.1"/>
</dbReference>
<organism evidence="6 7">
    <name type="scientific">Seongchinamella unica</name>
    <dbReference type="NCBI Taxonomy" id="2547392"/>
    <lineage>
        <taxon>Bacteria</taxon>
        <taxon>Pseudomonadati</taxon>
        <taxon>Pseudomonadota</taxon>
        <taxon>Gammaproteobacteria</taxon>
        <taxon>Cellvibrionales</taxon>
        <taxon>Halieaceae</taxon>
        <taxon>Seongchinamella</taxon>
    </lineage>
</organism>
<comment type="caution">
    <text evidence="6">The sequence shown here is derived from an EMBL/GenBank/DDBJ whole genome shotgun (WGS) entry which is preliminary data.</text>
</comment>
<evidence type="ECO:0000256" key="3">
    <source>
        <dbReference type="ARBA" id="ARBA00023002"/>
    </source>
</evidence>
<dbReference type="GO" id="GO:0010436">
    <property type="term" value="F:carotenoid dioxygenase activity"/>
    <property type="evidence" value="ECO:0007669"/>
    <property type="project" value="TreeGrafter"/>
</dbReference>
<gene>
    <name evidence="6" type="ORF">E2F43_01065</name>
</gene>
<comment type="cofactor">
    <cofactor evidence="5">
        <name>Fe(2+)</name>
        <dbReference type="ChEBI" id="CHEBI:29033"/>
    </cofactor>
    <text evidence="5">Binds 1 Fe(2+) ion per subunit.</text>
</comment>
<dbReference type="PANTHER" id="PTHR10543">
    <property type="entry name" value="BETA-CAROTENE DIOXYGENASE"/>
    <property type="match status" value="1"/>
</dbReference>
<name>A0A4V2ZXG3_9GAMM</name>
<dbReference type="Pfam" id="PF03055">
    <property type="entry name" value="RPE65"/>
    <property type="match status" value="1"/>
</dbReference>
<feature type="binding site" evidence="5">
    <location>
        <position position="221"/>
    </location>
    <ligand>
        <name>Fe cation</name>
        <dbReference type="ChEBI" id="CHEBI:24875"/>
        <note>catalytic</note>
    </ligand>
</feature>
<accession>A0A4V2ZXG3</accession>
<dbReference type="OrthoDB" id="6636843at2"/>
<dbReference type="PANTHER" id="PTHR10543:SF89">
    <property type="entry name" value="CAROTENOID 9,10(9',10')-CLEAVAGE DIOXYGENASE 1"/>
    <property type="match status" value="1"/>
</dbReference>